<feature type="domain" description="VWFA" evidence="2">
    <location>
        <begin position="444"/>
        <end position="635"/>
    </location>
</feature>
<sequence length="639" mass="73770">MKYNRWDDIMVDTDLFLQLQDLATVFSGIPDIKFEYAYGSFIDLKANKITGGKLWDVPEPTIRRSGYKTDIFLRTIGSLHYSSLSAFRSFWKNVEEANLDKFATQLITLLEDLRLEERIKQDRPGSAKDFAIRKSYLKHYFTTQLATNITRSYATDELFCMIYLLLQADGPDPAFPQANRRQLEQLEELKPHLYATFEAKSTVDIVRIATTIVWKLSDKYKDSLNIYFTFPLSEWKDYERNTLFDELTRTDDVANDDREEVDPEKNEYMDETFSTWHRENQNADRKQTFLQFDLDVGTKTNLQGGGARETEDADQAMGAVQGSAGKSEQNDYSSLDALEKQTAQQHKNQNGAPYGEENRNAVAMIKNAAAPTFADVTRYQTFVRDIESHKRKLANTIEKVLEHKKIMPRKDLIYGRLSKNLLPIVTEEYPRLFYKKDQDAKEIDAVFTLLVDCSASMHQKMDETKKGIVLFHEVLDHLKIPHTIVGFWEDATAVKEYYQPNHFHVVHAFTDSFYQNTGAKIMQLEPEEDNRDGFSIRVMTEKLLTRQEKHKFLLVFSDGEPAAANYDQNGIVDTHVAVSEARKKGIDVIGMFLSDGAIDEREDETMKNIYGRERLMIPDVSELPERFSPILKKLLLRSI</sequence>
<proteinExistence type="predicted"/>
<dbReference type="InterPro" id="IPR002035">
    <property type="entry name" value="VWF_A"/>
</dbReference>
<evidence type="ECO:0000256" key="1">
    <source>
        <dbReference type="SAM" id="MobiDB-lite"/>
    </source>
</evidence>
<gene>
    <name evidence="3" type="ORF">P5G51_012740</name>
</gene>
<dbReference type="InterPro" id="IPR036465">
    <property type="entry name" value="vWFA_dom_sf"/>
</dbReference>
<evidence type="ECO:0000313" key="4">
    <source>
        <dbReference type="Proteomes" id="UP001228376"/>
    </source>
</evidence>
<dbReference type="InterPro" id="IPR051928">
    <property type="entry name" value="NorD/CobT"/>
</dbReference>
<organism evidence="3 4">
    <name type="scientific">Tigheibacillus jepli</name>
    <dbReference type="NCBI Taxonomy" id="3035914"/>
    <lineage>
        <taxon>Bacteria</taxon>
        <taxon>Bacillati</taxon>
        <taxon>Bacillota</taxon>
        <taxon>Bacilli</taxon>
        <taxon>Bacillales</taxon>
        <taxon>Bacillaceae</taxon>
        <taxon>Tigheibacillus</taxon>
    </lineage>
</organism>
<dbReference type="CDD" id="cd01454">
    <property type="entry name" value="vWA_norD_type"/>
    <property type="match status" value="1"/>
</dbReference>
<name>A0ABU5CII5_9BACI</name>
<keyword evidence="4" id="KW-1185">Reference proteome</keyword>
<evidence type="ECO:0000259" key="2">
    <source>
        <dbReference type="SMART" id="SM00327"/>
    </source>
</evidence>
<accession>A0ABU5CII5</accession>
<dbReference type="Gene3D" id="3.40.50.410">
    <property type="entry name" value="von Willebrand factor, type A domain"/>
    <property type="match status" value="1"/>
</dbReference>
<dbReference type="SUPFAM" id="SSF53300">
    <property type="entry name" value="vWA-like"/>
    <property type="match status" value="1"/>
</dbReference>
<dbReference type="PANTHER" id="PTHR41248:SF1">
    <property type="entry name" value="NORD PROTEIN"/>
    <property type="match status" value="1"/>
</dbReference>
<dbReference type="SMART" id="SM00327">
    <property type="entry name" value="VWA"/>
    <property type="match status" value="1"/>
</dbReference>
<evidence type="ECO:0000313" key="3">
    <source>
        <dbReference type="EMBL" id="MDY0406143.1"/>
    </source>
</evidence>
<reference evidence="3 4" key="1">
    <citation type="submission" date="2023-10" db="EMBL/GenBank/DDBJ databases">
        <title>179-bfca-hs.</title>
        <authorList>
            <person name="Miliotis G."/>
            <person name="Sengupta P."/>
            <person name="Hameed A."/>
            <person name="Chuvochina M."/>
            <person name="Mcdonagh F."/>
            <person name="Simpson A.C."/>
            <person name="Singh N.K."/>
            <person name="Rekha P.D."/>
            <person name="Raman K."/>
            <person name="Hugenholtz P."/>
            <person name="Venkateswaran K."/>
        </authorList>
    </citation>
    <scope>NUCLEOTIDE SEQUENCE [LARGE SCALE GENOMIC DNA]</scope>
    <source>
        <strain evidence="3 4">179-BFC-A-HS</strain>
    </source>
</reference>
<dbReference type="RefSeq" id="WP_306065935.1">
    <property type="nucleotide sequence ID" value="NZ_JAROCA020000001.1"/>
</dbReference>
<dbReference type="EMBL" id="JAROCA020000001">
    <property type="protein sequence ID" value="MDY0406143.1"/>
    <property type="molecule type" value="Genomic_DNA"/>
</dbReference>
<dbReference type="Proteomes" id="UP001228376">
    <property type="component" value="Unassembled WGS sequence"/>
</dbReference>
<feature type="region of interest" description="Disordered" evidence="1">
    <location>
        <begin position="300"/>
        <end position="332"/>
    </location>
</feature>
<comment type="caution">
    <text evidence="3">The sequence shown here is derived from an EMBL/GenBank/DDBJ whole genome shotgun (WGS) entry which is preliminary data.</text>
</comment>
<dbReference type="PANTHER" id="PTHR41248">
    <property type="entry name" value="NORD PROTEIN"/>
    <property type="match status" value="1"/>
</dbReference>
<protein>
    <submittedName>
        <fullName evidence="3">VWA domain-containing protein</fullName>
    </submittedName>
</protein>